<dbReference type="NCBIfam" id="TIGR00299">
    <property type="entry name" value="nickel pincer cofactor biosynthesis protein LarC"/>
    <property type="match status" value="1"/>
</dbReference>
<dbReference type="InterPro" id="IPR002822">
    <property type="entry name" value="Ni_insertion"/>
</dbReference>
<evidence type="ECO:0000256" key="2">
    <source>
        <dbReference type="HAMAP-Rule" id="MF_01074"/>
    </source>
</evidence>
<proteinExistence type="inferred from homology"/>
<dbReference type="PANTHER" id="PTHR36566">
    <property type="entry name" value="NICKEL INSERTION PROTEIN-RELATED"/>
    <property type="match status" value="1"/>
</dbReference>
<organism evidence="3 4">
    <name type="scientific">Ornithinimicrobium avium</name>
    <dbReference type="NCBI Taxonomy" id="2283195"/>
    <lineage>
        <taxon>Bacteria</taxon>
        <taxon>Bacillati</taxon>
        <taxon>Actinomycetota</taxon>
        <taxon>Actinomycetes</taxon>
        <taxon>Micrococcales</taxon>
        <taxon>Ornithinimicrobiaceae</taxon>
        <taxon>Ornithinimicrobium</taxon>
    </lineage>
</organism>
<comment type="catalytic activity">
    <reaction evidence="2">
        <text>Ni(II)-pyridinium-3,5-bisthiocarboxylate mononucleotide = pyridinium-3,5-bisthiocarboxylate mononucleotide + Ni(2+)</text>
        <dbReference type="Rhea" id="RHEA:54784"/>
        <dbReference type="ChEBI" id="CHEBI:49786"/>
        <dbReference type="ChEBI" id="CHEBI:137372"/>
        <dbReference type="ChEBI" id="CHEBI:137373"/>
        <dbReference type="EC" id="4.99.1.12"/>
    </reaction>
</comment>
<keyword evidence="2" id="KW-0456">Lyase</keyword>
<sequence>MTRHAWIDPSAGVAGDMLLGALLGAGADLDAVRAAVAAVLPGEAGVGTEEVLRAGLAATRAVVTHEGPSPERTWADLRARIGAAVLDARVREEALATFSLLAEVEAQAHGVAADDVHFHEVGAWDSVADVVGVCAALADLGVDRLTCGPVGLGSGTVQTQHGRMPVPVPAVLGVLARSTLVVADDEDLVGECATPTGVALLAALGTMPAAAPSGRVLAVGAGAGSREVPDRANVTRVVLHQPVGEGDVGEETLVEVAATVDDLDPRVWPAVLEELLAHGALDAWTTPVLMKKGRPGTVVSTLSRPEDRRTVVEVLLAHTTTLGVRWHEVRRAALDRTWREVAALGERVRIKVGSRDGLVLSLTPELEDCREVALRLGVPLRVVLRAAEAAAQAEGWESGAAI</sequence>
<dbReference type="GO" id="GO:0051604">
    <property type="term" value="P:protein maturation"/>
    <property type="evidence" value="ECO:0007669"/>
    <property type="project" value="UniProtKB-UniRule"/>
</dbReference>
<gene>
    <name evidence="2 3" type="primary">larC</name>
    <name evidence="3" type="ORF">DV701_00845</name>
</gene>
<dbReference type="HAMAP" id="MF_01074">
    <property type="entry name" value="LarC"/>
    <property type="match status" value="1"/>
</dbReference>
<keyword evidence="1 2" id="KW-0533">Nickel</keyword>
<dbReference type="OrthoDB" id="9765625at2"/>
<comment type="similarity">
    <text evidence="2">Belongs to the LarC family.</text>
</comment>
<dbReference type="AlphaFoldDB" id="A0A345NIR3"/>
<dbReference type="EMBL" id="CP031229">
    <property type="protein sequence ID" value="AXH94921.1"/>
    <property type="molecule type" value="Genomic_DNA"/>
</dbReference>
<dbReference type="GO" id="GO:0016829">
    <property type="term" value="F:lyase activity"/>
    <property type="evidence" value="ECO:0007669"/>
    <property type="project" value="UniProtKB-UniRule"/>
</dbReference>
<dbReference type="GO" id="GO:0016151">
    <property type="term" value="F:nickel cation binding"/>
    <property type="evidence" value="ECO:0007669"/>
    <property type="project" value="UniProtKB-UniRule"/>
</dbReference>
<evidence type="ECO:0000313" key="3">
    <source>
        <dbReference type="EMBL" id="AXH94921.1"/>
    </source>
</evidence>
<dbReference type="Proteomes" id="UP000253790">
    <property type="component" value="Chromosome"/>
</dbReference>
<evidence type="ECO:0000256" key="1">
    <source>
        <dbReference type="ARBA" id="ARBA00022596"/>
    </source>
</evidence>
<dbReference type="PANTHER" id="PTHR36566:SF1">
    <property type="entry name" value="PYRIDINIUM-3,5-BISTHIOCARBOXYLIC ACID MONONUCLEOTIDE NICKEL INSERTION PROTEIN"/>
    <property type="match status" value="1"/>
</dbReference>
<reference evidence="3 4" key="1">
    <citation type="submission" date="2018-07" db="EMBL/GenBank/DDBJ databases">
        <title>Complete genome sequencing of Ornithinimicrobium sp. AMA3305.</title>
        <authorList>
            <person name="Bae J.-W."/>
        </authorList>
    </citation>
    <scope>NUCLEOTIDE SEQUENCE [LARGE SCALE GENOMIC DNA]</scope>
    <source>
        <strain evidence="3 4">AMA3305</strain>
    </source>
</reference>
<dbReference type="EC" id="4.99.1.12" evidence="2"/>
<dbReference type="RefSeq" id="WP_114926689.1">
    <property type="nucleotide sequence ID" value="NZ_CP031229.1"/>
</dbReference>
<protein>
    <recommendedName>
        <fullName evidence="2">Pyridinium-3,5-bisthiocarboxylic acid mononucleotide nickel insertion protein</fullName>
        <shortName evidence="2">P2TMN nickel insertion protein</shortName>
        <ecNumber evidence="2">4.99.1.12</ecNumber>
    </recommendedName>
    <alternativeName>
        <fullName evidence="2">Nickel-pincer cofactor biosynthesis protein LarC</fullName>
    </alternativeName>
</protein>
<evidence type="ECO:0000313" key="4">
    <source>
        <dbReference type="Proteomes" id="UP000253790"/>
    </source>
</evidence>
<dbReference type="Gene3D" id="3.10.20.300">
    <property type="entry name" value="mk0293 like domain"/>
    <property type="match status" value="1"/>
</dbReference>
<name>A0A345NIR3_9MICO</name>
<comment type="function">
    <text evidence="2">Involved in the biosynthesis of a nickel-pincer cofactor ((SCS)Ni(II) pincer complex). Binds Ni(2+), and functions in nickel delivery to pyridinium-3,5-bisthiocarboxylic acid mononucleotide (P2TMN), to form the mature cofactor. Is thus probably required for the activation of nickel-pincer cofactor-dependent enzymes.</text>
</comment>
<dbReference type="Pfam" id="PF01969">
    <property type="entry name" value="Ni_insertion"/>
    <property type="match status" value="1"/>
</dbReference>
<accession>A0A345NIR3</accession>
<dbReference type="KEGG" id="orn:DV701_00845"/>
<keyword evidence="4" id="KW-1185">Reference proteome</keyword>
<dbReference type="Gene3D" id="3.30.70.1380">
    <property type="entry name" value="Transcriptional regulatory protein pf0864 domain like"/>
    <property type="match status" value="1"/>
</dbReference>